<dbReference type="RefSeq" id="WP_047694544.1">
    <property type="nucleotide sequence ID" value="NZ_KN265474.1"/>
</dbReference>
<evidence type="ECO:0000313" key="2">
    <source>
        <dbReference type="EMBL" id="KGK58618.1"/>
    </source>
</evidence>
<dbReference type="Gene3D" id="3.40.50.1820">
    <property type="entry name" value="alpha/beta hydrolase"/>
    <property type="match status" value="1"/>
</dbReference>
<gene>
    <name evidence="2" type="ORF">NC00_06860</name>
</gene>
<dbReference type="Pfam" id="PF00561">
    <property type="entry name" value="Abhydrolase_1"/>
    <property type="match status" value="1"/>
</dbReference>
<evidence type="ECO:0000313" key="3">
    <source>
        <dbReference type="Proteomes" id="UP000029879"/>
    </source>
</evidence>
<dbReference type="InterPro" id="IPR000639">
    <property type="entry name" value="Epox_hydrolase-like"/>
</dbReference>
<dbReference type="EMBL" id="JRQI01000021">
    <property type="protein sequence ID" value="KGK58618.1"/>
    <property type="molecule type" value="Genomic_DNA"/>
</dbReference>
<dbReference type="PANTHER" id="PTHR42977">
    <property type="entry name" value="HYDROLASE-RELATED"/>
    <property type="match status" value="1"/>
</dbReference>
<dbReference type="GO" id="GO:0004301">
    <property type="term" value="F:epoxide hydrolase activity"/>
    <property type="evidence" value="ECO:0007669"/>
    <property type="project" value="TreeGrafter"/>
</dbReference>
<evidence type="ECO:0000259" key="1">
    <source>
        <dbReference type="Pfam" id="PF00561"/>
    </source>
</evidence>
<dbReference type="Proteomes" id="UP000029879">
    <property type="component" value="Unassembled WGS sequence"/>
</dbReference>
<dbReference type="InterPro" id="IPR000073">
    <property type="entry name" value="AB_hydrolase_1"/>
</dbReference>
<feature type="domain" description="AB hydrolase-1" evidence="1">
    <location>
        <begin position="31"/>
        <end position="274"/>
    </location>
</feature>
<reference evidence="2 3" key="1">
    <citation type="submission" date="2014-10" db="EMBL/GenBank/DDBJ databases">
        <title>Genome sequence of a Xanthomonas strain that is pathogenic on beans.</title>
        <authorList>
            <person name="Aritua V."/>
            <person name="Sapp M."/>
            <person name="Harrison J."/>
            <person name="Smith J."/>
            <person name="Studholme D."/>
        </authorList>
    </citation>
    <scope>NUCLEOTIDE SEQUENCE [LARGE SCALE GENOMIC DNA]</scope>
    <source>
        <strain evidence="2 3">Nyagatare</strain>
    </source>
</reference>
<dbReference type="PRINTS" id="PR00412">
    <property type="entry name" value="EPOXHYDRLASE"/>
</dbReference>
<dbReference type="InterPro" id="IPR051340">
    <property type="entry name" value="Haloalkane_dehalogenase"/>
</dbReference>
<name>A0AB34PBN9_9XANT</name>
<dbReference type="PANTHER" id="PTHR42977:SF1">
    <property type="entry name" value="BLR6576 PROTEIN"/>
    <property type="match status" value="1"/>
</dbReference>
<dbReference type="InterPro" id="IPR029058">
    <property type="entry name" value="AB_hydrolase_fold"/>
</dbReference>
<dbReference type="FunFam" id="3.40.50.1820:FF:000173">
    <property type="entry name" value="Alpha/beta hydrolase"/>
    <property type="match status" value="1"/>
</dbReference>
<sequence length="294" mass="32734">MFHDHTRVSYKTQQVGDVEVFYREAGRKDAPVLLLLHGFPGASHVFRDLMPLLAQHYRLIAPDLPGFGNTKAPPRGQFDYTFENLYNVIEGFTEALALASYSVYVFDYGAPVGFRLAAANPHKVSAIISQNGNAYVEGISDQWGAWQAYWREPSAANRQACRASLSPQAIRDWLYGTGADPGKLSPDGYTLDIAYMAREGAEEIQLDLILDYRSNVAAYPAFHAYFRQHQPAFLAVWGKHDPAFIPAGAQAYRNDLPNAEIHLLDAGHFALETHAPEIAQYLHDFLSRTLTASS</sequence>
<proteinExistence type="predicted"/>
<dbReference type="SUPFAM" id="SSF53474">
    <property type="entry name" value="alpha/beta-Hydrolases"/>
    <property type="match status" value="1"/>
</dbReference>
<organism evidence="2 3">
    <name type="scientific">Xanthomonas cannabis pv. phaseoli</name>
    <dbReference type="NCBI Taxonomy" id="1885902"/>
    <lineage>
        <taxon>Bacteria</taxon>
        <taxon>Pseudomonadati</taxon>
        <taxon>Pseudomonadota</taxon>
        <taxon>Gammaproteobacteria</taxon>
        <taxon>Lysobacterales</taxon>
        <taxon>Lysobacteraceae</taxon>
        <taxon>Xanthomonas</taxon>
    </lineage>
</organism>
<protein>
    <recommendedName>
        <fullName evidence="1">AB hydrolase-1 domain-containing protein</fullName>
    </recommendedName>
</protein>
<comment type="caution">
    <text evidence="2">The sequence shown here is derived from an EMBL/GenBank/DDBJ whole genome shotgun (WGS) entry which is preliminary data.</text>
</comment>
<dbReference type="AlphaFoldDB" id="A0AB34PBN9"/>
<accession>A0AB34PBN9</accession>